<feature type="compositionally biased region" description="Low complexity" evidence="1">
    <location>
        <begin position="367"/>
        <end position="379"/>
    </location>
</feature>
<accession>A0A2S5BBE6</accession>
<feature type="region of interest" description="Disordered" evidence="1">
    <location>
        <begin position="319"/>
        <end position="505"/>
    </location>
</feature>
<feature type="region of interest" description="Disordered" evidence="1">
    <location>
        <begin position="148"/>
        <end position="170"/>
    </location>
</feature>
<evidence type="ECO:0000256" key="1">
    <source>
        <dbReference type="SAM" id="MobiDB-lite"/>
    </source>
</evidence>
<reference evidence="2 3" key="1">
    <citation type="journal article" date="2018" name="Front. Microbiol.">
        <title>Prospects for Fungal Bioremediation of Acidic Radioactive Waste Sites: Characterization and Genome Sequence of Rhodotorula taiwanensis MD1149.</title>
        <authorList>
            <person name="Tkavc R."/>
            <person name="Matrosova V.Y."/>
            <person name="Grichenko O.E."/>
            <person name="Gostincar C."/>
            <person name="Volpe R.P."/>
            <person name="Klimenkova P."/>
            <person name="Gaidamakova E.K."/>
            <person name="Zhou C.E."/>
            <person name="Stewart B.J."/>
            <person name="Lyman M.G."/>
            <person name="Malfatti S.A."/>
            <person name="Rubinfeld B."/>
            <person name="Courtot M."/>
            <person name="Singh J."/>
            <person name="Dalgard C.L."/>
            <person name="Hamilton T."/>
            <person name="Frey K.G."/>
            <person name="Gunde-Cimerman N."/>
            <person name="Dugan L."/>
            <person name="Daly M.J."/>
        </authorList>
    </citation>
    <scope>NUCLEOTIDE SEQUENCE [LARGE SCALE GENOMIC DNA]</scope>
    <source>
        <strain evidence="2 3">MD1149</strain>
    </source>
</reference>
<comment type="caution">
    <text evidence="2">The sequence shown here is derived from an EMBL/GenBank/DDBJ whole genome shotgun (WGS) entry which is preliminary data.</text>
</comment>
<name>A0A2S5BBE6_9BASI</name>
<feature type="compositionally biased region" description="Basic residues" evidence="1">
    <location>
        <begin position="466"/>
        <end position="484"/>
    </location>
</feature>
<keyword evidence="3" id="KW-1185">Reference proteome</keyword>
<evidence type="ECO:0000313" key="3">
    <source>
        <dbReference type="Proteomes" id="UP000237144"/>
    </source>
</evidence>
<protein>
    <submittedName>
        <fullName evidence="2">Uncharacterized protein</fullName>
    </submittedName>
</protein>
<dbReference type="Proteomes" id="UP000237144">
    <property type="component" value="Unassembled WGS sequence"/>
</dbReference>
<feature type="compositionally biased region" description="Low complexity" evidence="1">
    <location>
        <begin position="333"/>
        <end position="343"/>
    </location>
</feature>
<organism evidence="2 3">
    <name type="scientific">Rhodotorula taiwanensis</name>
    <dbReference type="NCBI Taxonomy" id="741276"/>
    <lineage>
        <taxon>Eukaryota</taxon>
        <taxon>Fungi</taxon>
        <taxon>Dikarya</taxon>
        <taxon>Basidiomycota</taxon>
        <taxon>Pucciniomycotina</taxon>
        <taxon>Microbotryomycetes</taxon>
        <taxon>Sporidiobolales</taxon>
        <taxon>Sporidiobolaceae</taxon>
        <taxon>Rhodotorula</taxon>
    </lineage>
</organism>
<sequence length="519" mass="53052">MTTTETLSIVDSLYQSRLTLLHHTFTPYSSLAAAPHSLLQLTLPGGHGCTVSIGPHAFLHTHIFLCDWHPPSGAATPSSSSSTPGAPPPEPKPLSQATITPTLVAALNAASQTDKKLAEILRKAATGEATPDELAGLATLIDKLRRQEEEAAAGPPLPAPGPPGVTAPPSLVLDFAESRPNPATIGSSKAPLVDRRVVLPAHFVLTPLPPRNQNPRKPALLHDVLLSLFIFPTELTPPQSARGKQRLLAAPGADFNAPVPVDIVVEGCDQRMLEGLWRAARNGRPRDEQLERWARQMITAVPHRVHILHVPPAIAAATDAETGARGVDDPTASTSMSRSGSQSGLHPGTSAGGALSGTKRGASSRESPAASSGAVGASGTKRQRTLANAGAAAGSPAPPGGRAPPAKRGSRASAVRAGSAAASTPGGSSPAPNSGGRPVLSGAQSLDHSPDPSSPASTGTASTSRAAKRSKGKSKGKGKKRRSIFRVGSSEDDASDEEVTVVSGSRRRGAAAFDGIGGL</sequence>
<feature type="compositionally biased region" description="Low complexity" evidence="1">
    <location>
        <begin position="454"/>
        <end position="465"/>
    </location>
</feature>
<dbReference type="EMBL" id="PJQD01000029">
    <property type="protein sequence ID" value="POY74105.1"/>
    <property type="molecule type" value="Genomic_DNA"/>
</dbReference>
<feature type="compositionally biased region" description="Low complexity" evidence="1">
    <location>
        <begin position="403"/>
        <end position="436"/>
    </location>
</feature>
<dbReference type="AlphaFoldDB" id="A0A2S5BBE6"/>
<feature type="compositionally biased region" description="Low complexity" evidence="1">
    <location>
        <begin position="74"/>
        <end position="84"/>
    </location>
</feature>
<gene>
    <name evidence="2" type="ORF">BMF94_2917</name>
</gene>
<proteinExistence type="predicted"/>
<feature type="region of interest" description="Disordered" evidence="1">
    <location>
        <begin position="74"/>
        <end position="96"/>
    </location>
</feature>
<feature type="compositionally biased region" description="Acidic residues" evidence="1">
    <location>
        <begin position="490"/>
        <end position="499"/>
    </location>
</feature>
<evidence type="ECO:0000313" key="2">
    <source>
        <dbReference type="EMBL" id="POY74105.1"/>
    </source>
</evidence>
<dbReference type="OrthoDB" id="5338195at2759"/>
<feature type="compositionally biased region" description="Pro residues" evidence="1">
    <location>
        <begin position="155"/>
        <end position="166"/>
    </location>
</feature>